<organism evidence="2 3">
    <name type="scientific">Hyphococcus luteus</name>
    <dbReference type="NCBI Taxonomy" id="2058213"/>
    <lineage>
        <taxon>Bacteria</taxon>
        <taxon>Pseudomonadati</taxon>
        <taxon>Pseudomonadota</taxon>
        <taxon>Alphaproteobacteria</taxon>
        <taxon>Parvularculales</taxon>
        <taxon>Parvularculaceae</taxon>
        <taxon>Hyphococcus</taxon>
    </lineage>
</organism>
<name>A0A2S7K3R1_9PROT</name>
<accession>A0A2S7K3R1</accession>
<dbReference type="Proteomes" id="UP000239504">
    <property type="component" value="Unassembled WGS sequence"/>
</dbReference>
<evidence type="ECO:0000313" key="2">
    <source>
        <dbReference type="EMBL" id="PQA87078.1"/>
    </source>
</evidence>
<dbReference type="RefSeq" id="WP_104830636.1">
    <property type="nucleotide sequence ID" value="NZ_PJCH01000010.1"/>
</dbReference>
<comment type="caution">
    <text evidence="2">The sequence shown here is derived from an EMBL/GenBank/DDBJ whole genome shotgun (WGS) entry which is preliminary data.</text>
</comment>
<dbReference type="AlphaFoldDB" id="A0A2S7K3R1"/>
<keyword evidence="1" id="KW-0472">Membrane</keyword>
<protein>
    <submittedName>
        <fullName evidence="2">Uncharacterized protein</fullName>
    </submittedName>
</protein>
<keyword evidence="3" id="KW-1185">Reference proteome</keyword>
<dbReference type="EMBL" id="PJCH01000010">
    <property type="protein sequence ID" value="PQA87078.1"/>
    <property type="molecule type" value="Genomic_DNA"/>
</dbReference>
<feature type="transmembrane region" description="Helical" evidence="1">
    <location>
        <begin position="44"/>
        <end position="64"/>
    </location>
</feature>
<proteinExistence type="predicted"/>
<gene>
    <name evidence="2" type="ORF">CW354_13600</name>
</gene>
<keyword evidence="1" id="KW-1133">Transmembrane helix</keyword>
<evidence type="ECO:0000256" key="1">
    <source>
        <dbReference type="SAM" id="Phobius"/>
    </source>
</evidence>
<evidence type="ECO:0000313" key="3">
    <source>
        <dbReference type="Proteomes" id="UP000239504"/>
    </source>
</evidence>
<keyword evidence="1" id="KW-0812">Transmembrane</keyword>
<reference evidence="2 3" key="1">
    <citation type="submission" date="2017-12" db="EMBL/GenBank/DDBJ databases">
        <authorList>
            <person name="Hurst M.R.H."/>
        </authorList>
    </citation>
    <scope>NUCLEOTIDE SEQUENCE [LARGE SCALE GENOMIC DNA]</scope>
    <source>
        <strain evidence="2 3">SY-3-19</strain>
    </source>
</reference>
<sequence>MLEKIGIASLVILVASESFAFSEAVLWALAAFMHLGKLMQEGTFALAAVIGLASGWWILQSALANRES</sequence>